<name>A0ACC2WYD4_9TREE</name>
<evidence type="ECO:0000313" key="2">
    <source>
        <dbReference type="Proteomes" id="UP001234202"/>
    </source>
</evidence>
<dbReference type="EMBL" id="JASBWV010000037">
    <property type="protein sequence ID" value="KAJ9116518.1"/>
    <property type="molecule type" value="Genomic_DNA"/>
</dbReference>
<gene>
    <name evidence="1" type="ORF">QFC24_006751</name>
</gene>
<protein>
    <submittedName>
        <fullName evidence="1">Uncharacterized protein</fullName>
    </submittedName>
</protein>
<comment type="caution">
    <text evidence="1">The sequence shown here is derived from an EMBL/GenBank/DDBJ whole genome shotgun (WGS) entry which is preliminary data.</text>
</comment>
<proteinExistence type="predicted"/>
<evidence type="ECO:0000313" key="1">
    <source>
        <dbReference type="EMBL" id="KAJ9116518.1"/>
    </source>
</evidence>
<sequence length="323" mass="36039">MDLSNKKHGFDGPPQPGRSSRPITGSTASISVLNYPATSSGNYGSLTATSAGDSLPSGHGANTVNHRTRTGPPEINLTLPPIATWFPEPTASQSAHEETDSVRASTRDFMPATMGSKPPTIPRNFLPHSLVSSVRPQSRHSFYSEQSVVIKKPSVAFAVLTDDLTEHVYWDVKKDEVTGDGVSAVTQVKRLWENIQKMLEGNMMETQKLYVNETDLEMLRDAFRDSPSAEYYTFQQRQKFGRWFAMLVAGSQGFYVHIPEELSTLKTYFKRTARRVAKEDEVPEKGWDDSKSAVHHIIYWIHYFMKQIWLPGGNGEEASGEPA</sequence>
<reference evidence="1" key="1">
    <citation type="submission" date="2023-04" db="EMBL/GenBank/DDBJ databases">
        <title>Draft Genome sequencing of Naganishia species isolated from polar environments using Oxford Nanopore Technology.</title>
        <authorList>
            <person name="Leo P."/>
            <person name="Venkateswaran K."/>
        </authorList>
    </citation>
    <scope>NUCLEOTIDE SEQUENCE</scope>
    <source>
        <strain evidence="1">DBVPG 5303</strain>
    </source>
</reference>
<organism evidence="1 2">
    <name type="scientific">Naganishia onofrii</name>
    <dbReference type="NCBI Taxonomy" id="1851511"/>
    <lineage>
        <taxon>Eukaryota</taxon>
        <taxon>Fungi</taxon>
        <taxon>Dikarya</taxon>
        <taxon>Basidiomycota</taxon>
        <taxon>Agaricomycotina</taxon>
        <taxon>Tremellomycetes</taxon>
        <taxon>Filobasidiales</taxon>
        <taxon>Filobasidiaceae</taxon>
        <taxon>Naganishia</taxon>
    </lineage>
</organism>
<keyword evidence="2" id="KW-1185">Reference proteome</keyword>
<dbReference type="Proteomes" id="UP001234202">
    <property type="component" value="Unassembled WGS sequence"/>
</dbReference>
<accession>A0ACC2WYD4</accession>